<dbReference type="PANTHER" id="PTHR46371">
    <property type="entry name" value="OS04G0464100 PROTEIN"/>
    <property type="match status" value="1"/>
</dbReference>
<reference evidence="1 2" key="1">
    <citation type="journal article" date="2021" name="Hortic Res">
        <title>The domestication of Cucurbita argyrosperma as revealed by the genome of its wild relative.</title>
        <authorList>
            <person name="Barrera-Redondo J."/>
            <person name="Sanchez-de la Vega G."/>
            <person name="Aguirre-Liguori J.A."/>
            <person name="Castellanos-Morales G."/>
            <person name="Gutierrez-Guerrero Y.T."/>
            <person name="Aguirre-Dugua X."/>
            <person name="Aguirre-Planter E."/>
            <person name="Tenaillon M.I."/>
            <person name="Lira-Saade R."/>
            <person name="Eguiarte L.E."/>
        </authorList>
    </citation>
    <scope>NUCLEOTIDE SEQUENCE [LARGE SCALE GENOMIC DNA]</scope>
    <source>
        <strain evidence="1">JBR-2021</strain>
    </source>
</reference>
<organism evidence="1 2">
    <name type="scientific">Cucurbita argyrosperma subsp. sororia</name>
    <dbReference type="NCBI Taxonomy" id="37648"/>
    <lineage>
        <taxon>Eukaryota</taxon>
        <taxon>Viridiplantae</taxon>
        <taxon>Streptophyta</taxon>
        <taxon>Embryophyta</taxon>
        <taxon>Tracheophyta</taxon>
        <taxon>Spermatophyta</taxon>
        <taxon>Magnoliopsida</taxon>
        <taxon>eudicotyledons</taxon>
        <taxon>Gunneridae</taxon>
        <taxon>Pentapetalae</taxon>
        <taxon>rosids</taxon>
        <taxon>fabids</taxon>
        <taxon>Cucurbitales</taxon>
        <taxon>Cucurbitaceae</taxon>
        <taxon>Cucurbiteae</taxon>
        <taxon>Cucurbita</taxon>
    </lineage>
</organism>
<dbReference type="Proteomes" id="UP000685013">
    <property type="component" value="Chromosome 20"/>
</dbReference>
<comment type="caution">
    <text evidence="1">The sequence shown here is derived from an EMBL/GenBank/DDBJ whole genome shotgun (WGS) entry which is preliminary data.</text>
</comment>
<keyword evidence="2" id="KW-1185">Reference proteome</keyword>
<dbReference type="AlphaFoldDB" id="A0AAV6LVC6"/>
<dbReference type="InterPro" id="IPR044296">
    <property type="entry name" value="HIPP46"/>
</dbReference>
<accession>A0AAV6LVC6</accession>
<proteinExistence type="predicted"/>
<gene>
    <name evidence="1" type="primary">RGA5</name>
    <name evidence="1" type="ORF">SDJN03_29876</name>
</gene>
<name>A0AAV6LVC6_9ROSI</name>
<evidence type="ECO:0000313" key="1">
    <source>
        <dbReference type="EMBL" id="KAG6570961.1"/>
    </source>
</evidence>
<feature type="non-terminal residue" evidence="1">
    <location>
        <position position="1"/>
    </location>
</feature>
<sequence length="167" mass="18620">MQITGNIETIGLVGDNKDKLEIVGDLDPIKLIEVLRKKFSYAQLESVSIVEVKDKDKDKDEDKNEPEITWTCSCGVPPTYGICFLPMVRQKIVIRVSMKRGAKYRSKALKIAASVSGDIETISLVGDDKDKIEVVGDLDPIELTEMLRKRFGCAQLESECGRSQKGR</sequence>
<dbReference type="EMBL" id="JAGKQH010000020">
    <property type="protein sequence ID" value="KAG6570961.1"/>
    <property type="molecule type" value="Genomic_DNA"/>
</dbReference>
<evidence type="ECO:0000313" key="2">
    <source>
        <dbReference type="Proteomes" id="UP000685013"/>
    </source>
</evidence>
<protein>
    <submittedName>
        <fullName evidence="1">Disease resistance protein RGA5</fullName>
    </submittedName>
</protein>